<keyword evidence="2" id="KW-0808">Transferase</keyword>
<dbReference type="PANTHER" id="PTHR43191:SF2">
    <property type="entry name" value="RRNA METHYLTRANSFERASE 3, MITOCHONDRIAL"/>
    <property type="match status" value="1"/>
</dbReference>
<dbReference type="Pfam" id="PF00588">
    <property type="entry name" value="SpoU_methylase"/>
    <property type="match status" value="1"/>
</dbReference>
<dbReference type="InterPro" id="IPR001537">
    <property type="entry name" value="SpoU_MeTrfase"/>
</dbReference>
<dbReference type="Proteomes" id="UP000823990">
    <property type="component" value="Unassembled WGS sequence"/>
</dbReference>
<accession>A0A9D1TR49</accession>
<reference evidence="4" key="1">
    <citation type="journal article" date="2021" name="PeerJ">
        <title>Extensive microbial diversity within the chicken gut microbiome revealed by metagenomics and culture.</title>
        <authorList>
            <person name="Gilroy R."/>
            <person name="Ravi A."/>
            <person name="Getino M."/>
            <person name="Pursley I."/>
            <person name="Horton D.L."/>
            <person name="Alikhan N.F."/>
            <person name="Baker D."/>
            <person name="Gharbi K."/>
            <person name="Hall N."/>
            <person name="Watson M."/>
            <person name="Adriaenssens E.M."/>
            <person name="Foster-Nyarko E."/>
            <person name="Jarju S."/>
            <person name="Secka A."/>
            <person name="Antonio M."/>
            <person name="Oren A."/>
            <person name="Chaudhuri R.R."/>
            <person name="La Ragione R."/>
            <person name="Hildebrand F."/>
            <person name="Pallen M.J."/>
        </authorList>
    </citation>
    <scope>NUCLEOTIDE SEQUENCE</scope>
    <source>
        <strain evidence="4">12435</strain>
    </source>
</reference>
<dbReference type="GO" id="GO:0032259">
    <property type="term" value="P:methylation"/>
    <property type="evidence" value="ECO:0007669"/>
    <property type="project" value="UniProtKB-KW"/>
</dbReference>
<evidence type="ECO:0000256" key="2">
    <source>
        <dbReference type="ARBA" id="ARBA00022679"/>
    </source>
</evidence>
<dbReference type="InterPro" id="IPR051259">
    <property type="entry name" value="rRNA_Methyltransferase"/>
</dbReference>
<evidence type="ECO:0000313" key="5">
    <source>
        <dbReference type="Proteomes" id="UP000823990"/>
    </source>
</evidence>
<feature type="domain" description="tRNA/rRNA methyltransferase SpoU type" evidence="3">
    <location>
        <begin position="91"/>
        <end position="228"/>
    </location>
</feature>
<dbReference type="PANTHER" id="PTHR43191">
    <property type="entry name" value="RRNA METHYLTRANSFERASE 3"/>
    <property type="match status" value="1"/>
</dbReference>
<dbReference type="GO" id="GO:0003723">
    <property type="term" value="F:RNA binding"/>
    <property type="evidence" value="ECO:0007669"/>
    <property type="project" value="InterPro"/>
</dbReference>
<dbReference type="Gene3D" id="3.40.1280.10">
    <property type="match status" value="1"/>
</dbReference>
<reference evidence="4" key="2">
    <citation type="submission" date="2021-04" db="EMBL/GenBank/DDBJ databases">
        <authorList>
            <person name="Gilroy R."/>
        </authorList>
    </citation>
    <scope>NUCLEOTIDE SEQUENCE</scope>
    <source>
        <strain evidence="4">12435</strain>
    </source>
</reference>
<evidence type="ECO:0000313" key="4">
    <source>
        <dbReference type="EMBL" id="HIW02465.1"/>
    </source>
</evidence>
<keyword evidence="1 4" id="KW-0489">Methyltransferase</keyword>
<dbReference type="SUPFAM" id="SSF75217">
    <property type="entry name" value="alpha/beta knot"/>
    <property type="match status" value="1"/>
</dbReference>
<evidence type="ECO:0000256" key="1">
    <source>
        <dbReference type="ARBA" id="ARBA00022603"/>
    </source>
</evidence>
<proteinExistence type="predicted"/>
<sequence>MLRSYDKAGDISYSLGAFPTVELIKRRPEDIESVILRSDLRMTEEIESILAPVRDKVRVDDKSVARVAKKGNVYMLGVFRKRFARFGACDHVALMHPSDAGNLGTIMRTMLGFGIKRLAVVGEGSADVYDPKTVRASMGAVFALDICLYPDWSAYAAEHNESKLLFMLDERSVTLSSVTVPEPHALVFGNEGSGLPPELADEGTPVIIRHSRDIDSLNLPQAVAIGLYETTKHIFCGD</sequence>
<dbReference type="InterPro" id="IPR029028">
    <property type="entry name" value="Alpha/beta_knot_MTases"/>
</dbReference>
<gene>
    <name evidence="4" type="ORF">H9892_03915</name>
</gene>
<dbReference type="GO" id="GO:0008173">
    <property type="term" value="F:RNA methyltransferase activity"/>
    <property type="evidence" value="ECO:0007669"/>
    <property type="project" value="InterPro"/>
</dbReference>
<dbReference type="GO" id="GO:0006396">
    <property type="term" value="P:RNA processing"/>
    <property type="evidence" value="ECO:0007669"/>
    <property type="project" value="InterPro"/>
</dbReference>
<comment type="caution">
    <text evidence="4">The sequence shown here is derived from an EMBL/GenBank/DDBJ whole genome shotgun (WGS) entry which is preliminary data.</text>
</comment>
<dbReference type="AlphaFoldDB" id="A0A9D1TR49"/>
<dbReference type="CDD" id="cd18082">
    <property type="entry name" value="SpoU-like_family"/>
    <property type="match status" value="1"/>
</dbReference>
<organism evidence="4 5">
    <name type="scientific">Candidatus Protoclostridium stercorigallinarum</name>
    <dbReference type="NCBI Taxonomy" id="2838741"/>
    <lineage>
        <taxon>Bacteria</taxon>
        <taxon>Bacillati</taxon>
        <taxon>Bacillota</taxon>
        <taxon>Clostridia</taxon>
        <taxon>Candidatus Protoclostridium</taxon>
    </lineage>
</organism>
<protein>
    <submittedName>
        <fullName evidence="4">TrmH family RNA methyltransferase</fullName>
    </submittedName>
</protein>
<dbReference type="InterPro" id="IPR029026">
    <property type="entry name" value="tRNA_m1G_MTases_N"/>
</dbReference>
<evidence type="ECO:0000259" key="3">
    <source>
        <dbReference type="Pfam" id="PF00588"/>
    </source>
</evidence>
<dbReference type="EMBL" id="DXHS01000067">
    <property type="protein sequence ID" value="HIW02465.1"/>
    <property type="molecule type" value="Genomic_DNA"/>
</dbReference>
<name>A0A9D1TR49_9FIRM</name>